<keyword evidence="2" id="KW-0812">Transmembrane</keyword>
<keyword evidence="4" id="KW-1185">Reference proteome</keyword>
<dbReference type="Proteomes" id="UP001375240">
    <property type="component" value="Unassembled WGS sequence"/>
</dbReference>
<gene>
    <name evidence="3" type="ORF">TWF696_009712</name>
</gene>
<feature type="compositionally biased region" description="Polar residues" evidence="1">
    <location>
        <begin position="249"/>
        <end position="273"/>
    </location>
</feature>
<reference evidence="3 4" key="1">
    <citation type="submission" date="2019-10" db="EMBL/GenBank/DDBJ databases">
        <authorList>
            <person name="Palmer J.M."/>
        </authorList>
    </citation>
    <scope>NUCLEOTIDE SEQUENCE [LARGE SCALE GENOMIC DNA]</scope>
    <source>
        <strain evidence="3 4">TWF696</strain>
    </source>
</reference>
<organism evidence="3 4">
    <name type="scientific">Orbilia brochopaga</name>
    <dbReference type="NCBI Taxonomy" id="3140254"/>
    <lineage>
        <taxon>Eukaryota</taxon>
        <taxon>Fungi</taxon>
        <taxon>Dikarya</taxon>
        <taxon>Ascomycota</taxon>
        <taxon>Pezizomycotina</taxon>
        <taxon>Orbiliomycetes</taxon>
        <taxon>Orbiliales</taxon>
        <taxon>Orbiliaceae</taxon>
        <taxon>Orbilia</taxon>
    </lineage>
</organism>
<feature type="compositionally biased region" description="Pro residues" evidence="1">
    <location>
        <begin position="81"/>
        <end position="90"/>
    </location>
</feature>
<feature type="compositionally biased region" description="Polar residues" evidence="1">
    <location>
        <begin position="174"/>
        <end position="198"/>
    </location>
</feature>
<protein>
    <submittedName>
        <fullName evidence="3">Uncharacterized protein</fullName>
    </submittedName>
</protein>
<accession>A0AAV9UC33</accession>
<feature type="region of interest" description="Disordered" evidence="1">
    <location>
        <begin position="1"/>
        <end position="26"/>
    </location>
</feature>
<feature type="compositionally biased region" description="Polar residues" evidence="1">
    <location>
        <begin position="64"/>
        <end position="75"/>
    </location>
</feature>
<feature type="compositionally biased region" description="Polar residues" evidence="1">
    <location>
        <begin position="224"/>
        <end position="242"/>
    </location>
</feature>
<proteinExistence type="predicted"/>
<feature type="transmembrane region" description="Helical" evidence="2">
    <location>
        <begin position="370"/>
        <end position="391"/>
    </location>
</feature>
<evidence type="ECO:0000256" key="2">
    <source>
        <dbReference type="SAM" id="Phobius"/>
    </source>
</evidence>
<name>A0AAV9UC33_9PEZI</name>
<evidence type="ECO:0000313" key="4">
    <source>
        <dbReference type="Proteomes" id="UP001375240"/>
    </source>
</evidence>
<feature type="compositionally biased region" description="Polar residues" evidence="1">
    <location>
        <begin position="1"/>
        <end position="16"/>
    </location>
</feature>
<dbReference type="AlphaFoldDB" id="A0AAV9UC33"/>
<feature type="compositionally biased region" description="Polar residues" evidence="1">
    <location>
        <begin position="96"/>
        <end position="112"/>
    </location>
</feature>
<feature type="region of interest" description="Disordered" evidence="1">
    <location>
        <begin position="64"/>
        <end position="290"/>
    </location>
</feature>
<comment type="caution">
    <text evidence="3">The sequence shown here is derived from an EMBL/GenBank/DDBJ whole genome shotgun (WGS) entry which is preliminary data.</text>
</comment>
<keyword evidence="2" id="KW-0472">Membrane</keyword>
<sequence length="624" mass="67662">MAGNNLRPTSRSSTPRQFLDAAEGSGIRDRASMISDIESINGDDYHSLSRTNSFFSADSGSFYNRMSRQQSSPSGTIRGAPPLPLSPPSIPAIEPSNLSSPIPVSHGSQESTPHGRMYPAPNRLTVDSLVLERQSSSSSNPSTLNLGGRSYPGSERDSVGSNSPPYAGQHIERSTSPGDSSQASPAESTAPASLSSATEALPLIPAKIPTKGPPLHILTGPRSRPQSMQRPDSLQTLGSESTGIRGRQESNQTASSYAMFSPTNRGSQGSYPSEKTAVGADPPTPLRYPPHAVEAMRGNIQRPPAHFFHGPPPVHGADTSPPLYDNRELPPPTLVSSGQPRSWSEKIGLLDPTDNDPSKPWYRRRKGYCFWLILGLIGFIVVVFTTIGIVVGREIKHRKHRNNWWSAANSTGIPPPRSVMGQWTYTTNLTNATASCAPTVNGASNDLWRCLPYENPPVSNAVWSFVITKKSNTTAPTNNGTEEVEQLLISSVSNPYDTPFPSTPLNLLQYMNTTYYQFTFNYTKETNLTVNGAGVTCEFPNSIFTGTLYLNQTRFGWRRPGPNGGIYRGEWPGNVIINEEKVSGGRQVVCRNNVTMDVVPLNPVTLANGEGACLCRYQNFVGNI</sequence>
<keyword evidence="2" id="KW-1133">Transmembrane helix</keyword>
<evidence type="ECO:0000256" key="1">
    <source>
        <dbReference type="SAM" id="MobiDB-lite"/>
    </source>
</evidence>
<dbReference type="EMBL" id="JAVHNQ010000009">
    <property type="protein sequence ID" value="KAK6338911.1"/>
    <property type="molecule type" value="Genomic_DNA"/>
</dbReference>
<evidence type="ECO:0000313" key="3">
    <source>
        <dbReference type="EMBL" id="KAK6338911.1"/>
    </source>
</evidence>